<sequence>MIRGKDKTCPNRFISLVPVKNNAPSKLRRKSYQISSPMLPMPSLQASFLQVEQKMFSNAYNKDMAAMKIKTKECLRLQFKLISIKRTIEQSVYVVFV</sequence>
<reference evidence="1 2" key="1">
    <citation type="submission" date="2021-06" db="EMBL/GenBank/DDBJ databases">
        <title>Caerostris extrusa draft genome.</title>
        <authorList>
            <person name="Kono N."/>
            <person name="Arakawa K."/>
        </authorList>
    </citation>
    <scope>NUCLEOTIDE SEQUENCE [LARGE SCALE GENOMIC DNA]</scope>
</reference>
<keyword evidence="2" id="KW-1185">Reference proteome</keyword>
<comment type="caution">
    <text evidence="1">The sequence shown here is derived from an EMBL/GenBank/DDBJ whole genome shotgun (WGS) entry which is preliminary data.</text>
</comment>
<name>A0AAV4N9S3_CAEEX</name>
<accession>A0AAV4N9S3</accession>
<dbReference type="AlphaFoldDB" id="A0AAV4N9S3"/>
<organism evidence="1 2">
    <name type="scientific">Caerostris extrusa</name>
    <name type="common">Bark spider</name>
    <name type="synonym">Caerostris bankana</name>
    <dbReference type="NCBI Taxonomy" id="172846"/>
    <lineage>
        <taxon>Eukaryota</taxon>
        <taxon>Metazoa</taxon>
        <taxon>Ecdysozoa</taxon>
        <taxon>Arthropoda</taxon>
        <taxon>Chelicerata</taxon>
        <taxon>Arachnida</taxon>
        <taxon>Araneae</taxon>
        <taxon>Araneomorphae</taxon>
        <taxon>Entelegynae</taxon>
        <taxon>Araneoidea</taxon>
        <taxon>Araneidae</taxon>
        <taxon>Caerostris</taxon>
    </lineage>
</organism>
<evidence type="ECO:0000313" key="2">
    <source>
        <dbReference type="Proteomes" id="UP001054945"/>
    </source>
</evidence>
<evidence type="ECO:0000313" key="1">
    <source>
        <dbReference type="EMBL" id="GIX80585.1"/>
    </source>
</evidence>
<dbReference type="Proteomes" id="UP001054945">
    <property type="component" value="Unassembled WGS sequence"/>
</dbReference>
<gene>
    <name evidence="1" type="ORF">CEXT_4241</name>
</gene>
<protein>
    <submittedName>
        <fullName evidence="1">Uncharacterized protein</fullName>
    </submittedName>
</protein>
<proteinExistence type="predicted"/>
<dbReference type="EMBL" id="BPLR01020609">
    <property type="protein sequence ID" value="GIX80585.1"/>
    <property type="molecule type" value="Genomic_DNA"/>
</dbReference>